<dbReference type="InterPro" id="IPR019349">
    <property type="entry name" value="Ribosomal_mS35_mit"/>
</dbReference>
<dbReference type="GO" id="GO:0005763">
    <property type="term" value="C:mitochondrial small ribosomal subunit"/>
    <property type="evidence" value="ECO:0007669"/>
    <property type="project" value="TreeGrafter"/>
</dbReference>
<dbReference type="RefSeq" id="XP_056040827.1">
    <property type="nucleotide sequence ID" value="XM_056188589.1"/>
</dbReference>
<accession>A0AAD7QLB5</accession>
<dbReference type="PANTHER" id="PTHR13490">
    <property type="entry name" value="MITOCHONDRIAL 28S RIBOSOMAL PROTEIN S28"/>
    <property type="match status" value="1"/>
</dbReference>
<evidence type="ECO:0000313" key="2">
    <source>
        <dbReference type="EMBL" id="KAJ8097377.1"/>
    </source>
</evidence>
<dbReference type="GO" id="GO:0032543">
    <property type="term" value="P:mitochondrial translation"/>
    <property type="evidence" value="ECO:0007669"/>
    <property type="project" value="InterPro"/>
</dbReference>
<organism evidence="2 3">
    <name type="scientific">Lipomyces tetrasporus</name>
    <dbReference type="NCBI Taxonomy" id="54092"/>
    <lineage>
        <taxon>Eukaryota</taxon>
        <taxon>Fungi</taxon>
        <taxon>Dikarya</taxon>
        <taxon>Ascomycota</taxon>
        <taxon>Saccharomycotina</taxon>
        <taxon>Lipomycetes</taxon>
        <taxon>Lipomycetales</taxon>
        <taxon>Lipomycetaceae</taxon>
        <taxon>Lipomyces</taxon>
    </lineage>
</organism>
<dbReference type="Proteomes" id="UP001217417">
    <property type="component" value="Unassembled WGS sequence"/>
</dbReference>
<dbReference type="EMBL" id="JARPMG010000011">
    <property type="protein sequence ID" value="KAJ8097377.1"/>
    <property type="molecule type" value="Genomic_DNA"/>
</dbReference>
<dbReference type="AlphaFoldDB" id="A0AAD7QLB5"/>
<dbReference type="InterPro" id="IPR039848">
    <property type="entry name" value="Ribosomal_mS35_mt"/>
</dbReference>
<proteinExistence type="predicted"/>
<dbReference type="GeneID" id="80883755"/>
<name>A0AAD7QLB5_9ASCO</name>
<evidence type="ECO:0000259" key="1">
    <source>
        <dbReference type="Pfam" id="PF10213"/>
    </source>
</evidence>
<sequence>MQAYKLSRTARALLQAGSCRSIVSLGARMPARQFSTTNPGCNEEKTDHEDLKEIYGKEDEGLPEDIMTVKFIGDDYVARHPKHKPERNLNFKFHKSAFPSEDHATRAIHRAGDDLNNLHTDIDATDLLTGKFKYDDLPPIAHMKLDEHRVKRMYNRVAAWEMPNLRQMATEFVPRNMKQKEVFEFRYTSLMGQEHESEAKVVVQCNAREVADNFFGVGDEKKKRLHKFKLLCGARYNYTTDTVRMSCENFPNSIQNKQYLVDTLKRLLKESRDLSKDTFEDIPLDTRHVKRKAKTAQFPKEWARPQDVLDHHSTL</sequence>
<protein>
    <submittedName>
        <fullName evidence="2">Mitochondrial ribosomal subunit protein-domain-containing protein</fullName>
    </submittedName>
</protein>
<dbReference type="PANTHER" id="PTHR13490:SF0">
    <property type="entry name" value="SMALL RIBOSOMAL SUBUNIT PROTEIN MS35"/>
    <property type="match status" value="1"/>
</dbReference>
<keyword evidence="3" id="KW-1185">Reference proteome</keyword>
<dbReference type="GO" id="GO:0003735">
    <property type="term" value="F:structural constituent of ribosome"/>
    <property type="evidence" value="ECO:0007669"/>
    <property type="project" value="InterPro"/>
</dbReference>
<gene>
    <name evidence="2" type="ORF">POJ06DRAFT_261203</name>
</gene>
<reference evidence="2" key="1">
    <citation type="submission" date="2023-03" db="EMBL/GenBank/DDBJ databases">
        <title>Near-Complete genome sequence of Lipomyces tetrasporous NRRL Y-64009, an oleaginous yeast capable of growing on lignocellulosic hydrolysates.</title>
        <authorList>
            <consortium name="Lawrence Berkeley National Laboratory"/>
            <person name="Jagtap S.S."/>
            <person name="Liu J.-J."/>
            <person name="Walukiewicz H.E."/>
            <person name="Pangilinan J."/>
            <person name="Lipzen A."/>
            <person name="Ahrendt S."/>
            <person name="Koriabine M."/>
            <person name="Cobaugh K."/>
            <person name="Salamov A."/>
            <person name="Yoshinaga Y."/>
            <person name="Ng V."/>
            <person name="Daum C."/>
            <person name="Grigoriev I.V."/>
            <person name="Slininger P.J."/>
            <person name="Dien B.S."/>
            <person name="Jin Y.-S."/>
            <person name="Rao C.V."/>
        </authorList>
    </citation>
    <scope>NUCLEOTIDE SEQUENCE</scope>
    <source>
        <strain evidence="2">NRRL Y-64009</strain>
    </source>
</reference>
<feature type="domain" description="Small ribosomal subunit protein mS35 mitochondrial conserved" evidence="1">
    <location>
        <begin position="177"/>
        <end position="303"/>
    </location>
</feature>
<comment type="caution">
    <text evidence="2">The sequence shown here is derived from an EMBL/GenBank/DDBJ whole genome shotgun (WGS) entry which is preliminary data.</text>
</comment>
<dbReference type="Pfam" id="PF10213">
    <property type="entry name" value="MRP-S28"/>
    <property type="match status" value="1"/>
</dbReference>
<evidence type="ECO:0000313" key="3">
    <source>
        <dbReference type="Proteomes" id="UP001217417"/>
    </source>
</evidence>